<dbReference type="SMART" id="SM00342">
    <property type="entry name" value="HTH_ARAC"/>
    <property type="match status" value="1"/>
</dbReference>
<dbReference type="Pfam" id="PF12833">
    <property type="entry name" value="HTH_18"/>
    <property type="match status" value="1"/>
</dbReference>
<dbReference type="AlphaFoldDB" id="A0A7X5WZZ0"/>
<dbReference type="PROSITE" id="PS01124">
    <property type="entry name" value="HTH_ARAC_FAMILY_2"/>
    <property type="match status" value="1"/>
</dbReference>
<dbReference type="GO" id="GO:0043565">
    <property type="term" value="F:sequence-specific DNA binding"/>
    <property type="evidence" value="ECO:0007669"/>
    <property type="project" value="InterPro"/>
</dbReference>
<dbReference type="InterPro" id="IPR009057">
    <property type="entry name" value="Homeodomain-like_sf"/>
</dbReference>
<feature type="region of interest" description="Disordered" evidence="3">
    <location>
        <begin position="242"/>
        <end position="264"/>
    </location>
</feature>
<dbReference type="GO" id="GO:0003700">
    <property type="term" value="F:DNA-binding transcription factor activity"/>
    <property type="evidence" value="ECO:0007669"/>
    <property type="project" value="InterPro"/>
</dbReference>
<evidence type="ECO:0000256" key="3">
    <source>
        <dbReference type="SAM" id="MobiDB-lite"/>
    </source>
</evidence>
<dbReference type="SUPFAM" id="SSF46689">
    <property type="entry name" value="Homeodomain-like"/>
    <property type="match status" value="2"/>
</dbReference>
<feature type="compositionally biased region" description="Gly residues" evidence="3">
    <location>
        <begin position="166"/>
        <end position="175"/>
    </location>
</feature>
<reference evidence="5 6" key="1">
    <citation type="submission" date="2020-02" db="EMBL/GenBank/DDBJ databases">
        <title>Streptomyces malaysiensis DSM14702 (JHCC583434, PFL_A843) Genome sequencing and assembly.</title>
        <authorList>
            <person name="Samborskyy M."/>
        </authorList>
    </citation>
    <scope>NUCLEOTIDE SEQUENCE [LARGE SCALE GENOMIC DNA]</scope>
    <source>
        <strain evidence="5 6">DSM 14702</strain>
    </source>
</reference>
<dbReference type="Proteomes" id="UP000536624">
    <property type="component" value="Unassembled WGS sequence"/>
</dbReference>
<comment type="caution">
    <text evidence="5">The sequence shown here is derived from an EMBL/GenBank/DDBJ whole genome shotgun (WGS) entry which is preliminary data.</text>
</comment>
<dbReference type="SUPFAM" id="SSF52317">
    <property type="entry name" value="Class I glutamine amidotransferase-like"/>
    <property type="match status" value="1"/>
</dbReference>
<dbReference type="Pfam" id="PF01965">
    <property type="entry name" value="DJ-1_PfpI"/>
    <property type="match status" value="1"/>
</dbReference>
<dbReference type="Gene3D" id="3.40.50.880">
    <property type="match status" value="1"/>
</dbReference>
<feature type="domain" description="HTH araC/xylS-type" evidence="4">
    <location>
        <begin position="599"/>
        <end position="697"/>
    </location>
</feature>
<feature type="region of interest" description="Disordered" evidence="3">
    <location>
        <begin position="141"/>
        <end position="175"/>
    </location>
</feature>
<sequence>MGAELAPLDEVRDGAHPGPVMLDDQGDGADLCLLRRGRGVLGARQQGDQDAAGAEHAHRTGGVLPAEGVEDDVVALLGVGEVLGAVVDADIRAELAQEVMLGGARRPGDVCAALLGDLYGEMADPAGRGVDQHPLSGPEVRGFDEGLPGGERGQRQGGRLDVVDPGGLGREGAGGTGHVLGVGPGPVRVGQHAEHLVPGPEEGDAEAGLHHGAGDVPAEGHRRGRQEYGHGAVLEVRGVEPGRVHGDEDLPGAGRGPRKLGQPQNLGAAEGRLVQGEHHGGGVRGAFRGGGVRGGGVRGVGGGRRVRGVEVLGGVRRSHASILAVRSGPGDGKKVSLRYILAMTVDPAARRVPGVRATSTARPASAPARDLAERVAELDRRMSPAPRPGAHKVVVLALDGVYPFELGIPHRVLGSADGRYEVLSASVDGRPVRTDSDLTVTPGHGPEVLAEADTVVIPPYAISRASAAAPDPQALAALSRVRPGARLVSICTGAFLLAAAGLLDGRRATTHWALTGHFRELFPRVELDADVLFVDHGDVLTSAGAASGVDVCLHLVRQDHGSEVANQVARCCVVPPYRDGGQAQYIERPLPPASETGTGPTRDWALRRLELPLSLDELAAHAAMSTRTFARRFREETGLSPGRWLTQQRLRRARHLLESSDLPVERVAHEVGFATATSLRRHLAAEAGVAPSAYRRTFRASSPVDGPRSVPGSGRAGSQ</sequence>
<dbReference type="InterPro" id="IPR018060">
    <property type="entry name" value="HTH_AraC"/>
</dbReference>
<dbReference type="InterPro" id="IPR052158">
    <property type="entry name" value="INH-QAR"/>
</dbReference>
<dbReference type="InterPro" id="IPR002818">
    <property type="entry name" value="DJ-1/PfpI"/>
</dbReference>
<dbReference type="PANTHER" id="PTHR43130:SF3">
    <property type="entry name" value="HTH-TYPE TRANSCRIPTIONAL REGULATOR RV1931C"/>
    <property type="match status" value="1"/>
</dbReference>
<feature type="region of interest" description="Disordered" evidence="3">
    <location>
        <begin position="694"/>
        <end position="719"/>
    </location>
</feature>
<organism evidence="5 6">
    <name type="scientific">Streptomyces malaysiensis</name>
    <dbReference type="NCBI Taxonomy" id="92644"/>
    <lineage>
        <taxon>Bacteria</taxon>
        <taxon>Bacillati</taxon>
        <taxon>Actinomycetota</taxon>
        <taxon>Actinomycetes</taxon>
        <taxon>Kitasatosporales</taxon>
        <taxon>Streptomycetaceae</taxon>
        <taxon>Streptomyces</taxon>
        <taxon>Streptomyces violaceusniger group</taxon>
    </lineage>
</organism>
<proteinExistence type="predicted"/>
<accession>A0A7X5WZZ0</accession>
<evidence type="ECO:0000256" key="2">
    <source>
        <dbReference type="ARBA" id="ARBA00023163"/>
    </source>
</evidence>
<dbReference type="PANTHER" id="PTHR43130">
    <property type="entry name" value="ARAC-FAMILY TRANSCRIPTIONAL REGULATOR"/>
    <property type="match status" value="1"/>
</dbReference>
<dbReference type="InterPro" id="IPR029062">
    <property type="entry name" value="Class_I_gatase-like"/>
</dbReference>
<dbReference type="CDD" id="cd03137">
    <property type="entry name" value="GATase1_AraC_1"/>
    <property type="match status" value="1"/>
</dbReference>
<evidence type="ECO:0000313" key="6">
    <source>
        <dbReference type="Proteomes" id="UP000536624"/>
    </source>
</evidence>
<name>A0A7X5WZZ0_STRMQ</name>
<evidence type="ECO:0000259" key="4">
    <source>
        <dbReference type="PROSITE" id="PS01124"/>
    </source>
</evidence>
<protein>
    <recommendedName>
        <fullName evidence="4">HTH araC/xylS-type domain-containing protein</fullName>
    </recommendedName>
</protein>
<evidence type="ECO:0000256" key="1">
    <source>
        <dbReference type="ARBA" id="ARBA00023015"/>
    </source>
</evidence>
<dbReference type="EMBL" id="JAALLH010000001">
    <property type="protein sequence ID" value="NIY63829.1"/>
    <property type="molecule type" value="Genomic_DNA"/>
</dbReference>
<keyword evidence="2" id="KW-0804">Transcription</keyword>
<evidence type="ECO:0000313" key="5">
    <source>
        <dbReference type="EMBL" id="NIY63829.1"/>
    </source>
</evidence>
<gene>
    <name evidence="5" type="ORF">SMALB_1772</name>
</gene>
<dbReference type="AntiFam" id="ANF00097">
    <property type="entry name" value="Shadow ORF (opposite CRYZ)"/>
</dbReference>
<dbReference type="Gene3D" id="1.10.10.60">
    <property type="entry name" value="Homeodomain-like"/>
    <property type="match status" value="1"/>
</dbReference>
<keyword evidence="1" id="KW-0805">Transcription regulation</keyword>